<dbReference type="AlphaFoldDB" id="A0A317UM41"/>
<feature type="non-terminal residue" evidence="2">
    <location>
        <position position="136"/>
    </location>
</feature>
<accession>A0A317UM41</accession>
<proteinExistence type="predicted"/>
<evidence type="ECO:0000313" key="3">
    <source>
        <dbReference type="Proteomes" id="UP000247233"/>
    </source>
</evidence>
<keyword evidence="1" id="KW-0472">Membrane</keyword>
<dbReference type="OrthoDB" id="4515539at2759"/>
<keyword evidence="1" id="KW-0812">Transmembrane</keyword>
<keyword evidence="3" id="KW-1185">Reference proteome</keyword>
<sequence>MPAAMPAAMPAGLMAIITVVAVLVPAGVILYKKKPALFTAENVLELLDFSVKVLEKVFAILEVIKKITDIAVEILEAYNKMKEAQKAAQAQWKLQYYLTIDVPECFGKVVTIGDAGWARPGEYDSINYPDNDIIKI</sequence>
<protein>
    <submittedName>
        <fullName evidence="2">Uncharacterized protein</fullName>
    </submittedName>
</protein>
<dbReference type="GeneID" id="37067833"/>
<evidence type="ECO:0000313" key="2">
    <source>
        <dbReference type="EMBL" id="PWY63033.1"/>
    </source>
</evidence>
<comment type="caution">
    <text evidence="2">The sequence shown here is derived from an EMBL/GenBank/DDBJ whole genome shotgun (WGS) entry which is preliminary data.</text>
</comment>
<evidence type="ECO:0000256" key="1">
    <source>
        <dbReference type="SAM" id="Phobius"/>
    </source>
</evidence>
<name>A0A317UM41_9EURO</name>
<reference evidence="2 3" key="1">
    <citation type="submission" date="2016-12" db="EMBL/GenBank/DDBJ databases">
        <title>The genomes of Aspergillus section Nigri reveals drivers in fungal speciation.</title>
        <authorList>
            <consortium name="DOE Joint Genome Institute"/>
            <person name="Vesth T.C."/>
            <person name="Nybo J."/>
            <person name="Theobald S."/>
            <person name="Brandl J."/>
            <person name="Frisvad J.C."/>
            <person name="Nielsen K.F."/>
            <person name="Lyhne E.K."/>
            <person name="Kogle M.E."/>
            <person name="Kuo A."/>
            <person name="Riley R."/>
            <person name="Clum A."/>
            <person name="Nolan M."/>
            <person name="Lipzen A."/>
            <person name="Salamov A."/>
            <person name="Henrissat B."/>
            <person name="Wiebenga A."/>
            <person name="De Vries R.P."/>
            <person name="Grigoriev I.V."/>
            <person name="Mortensen U.H."/>
            <person name="Andersen M.R."/>
            <person name="Baker S.E."/>
        </authorList>
    </citation>
    <scope>NUCLEOTIDE SEQUENCE [LARGE SCALE GENOMIC DNA]</scope>
    <source>
        <strain evidence="2 3">CBS 117.55</strain>
    </source>
</reference>
<feature type="transmembrane region" description="Helical" evidence="1">
    <location>
        <begin position="12"/>
        <end position="31"/>
    </location>
</feature>
<dbReference type="Proteomes" id="UP000247233">
    <property type="component" value="Unassembled WGS sequence"/>
</dbReference>
<dbReference type="RefSeq" id="XP_025394031.1">
    <property type="nucleotide sequence ID" value="XM_025545596.1"/>
</dbReference>
<gene>
    <name evidence="2" type="ORF">BO70DRAFT_383669</name>
</gene>
<keyword evidence="1" id="KW-1133">Transmembrane helix</keyword>
<dbReference type="VEuPathDB" id="FungiDB:BO70DRAFT_383669"/>
<dbReference type="EMBL" id="MSFL01000107">
    <property type="protein sequence ID" value="PWY63033.1"/>
    <property type="molecule type" value="Genomic_DNA"/>
</dbReference>
<organism evidence="2 3">
    <name type="scientific">Aspergillus heteromorphus CBS 117.55</name>
    <dbReference type="NCBI Taxonomy" id="1448321"/>
    <lineage>
        <taxon>Eukaryota</taxon>
        <taxon>Fungi</taxon>
        <taxon>Dikarya</taxon>
        <taxon>Ascomycota</taxon>
        <taxon>Pezizomycotina</taxon>
        <taxon>Eurotiomycetes</taxon>
        <taxon>Eurotiomycetidae</taxon>
        <taxon>Eurotiales</taxon>
        <taxon>Aspergillaceae</taxon>
        <taxon>Aspergillus</taxon>
        <taxon>Aspergillus subgen. Circumdati</taxon>
    </lineage>
</organism>